<gene>
    <name evidence="2" type="ORF">JTE90_022029</name>
</gene>
<feature type="domain" description="IRF tryptophan pentad repeat" evidence="1">
    <location>
        <begin position="17"/>
        <end position="119"/>
    </location>
</feature>
<dbReference type="PANTHER" id="PTHR11949">
    <property type="entry name" value="INTERFERON REGULATORY FACTOR"/>
    <property type="match status" value="1"/>
</dbReference>
<reference evidence="2 3" key="1">
    <citation type="journal article" date="2022" name="Nat. Ecol. Evol.">
        <title>A masculinizing supergene underlies an exaggerated male reproductive morph in a spider.</title>
        <authorList>
            <person name="Hendrickx F."/>
            <person name="De Corte Z."/>
            <person name="Sonet G."/>
            <person name="Van Belleghem S.M."/>
            <person name="Kostlbacher S."/>
            <person name="Vangestel C."/>
        </authorList>
    </citation>
    <scope>NUCLEOTIDE SEQUENCE [LARGE SCALE GENOMIC DNA]</scope>
    <source>
        <strain evidence="2">W744_W776</strain>
    </source>
</reference>
<dbReference type="GO" id="GO:0000981">
    <property type="term" value="F:DNA-binding transcription factor activity, RNA polymerase II-specific"/>
    <property type="evidence" value="ECO:0007669"/>
    <property type="project" value="TreeGrafter"/>
</dbReference>
<dbReference type="InterPro" id="IPR036390">
    <property type="entry name" value="WH_DNA-bd_sf"/>
</dbReference>
<keyword evidence="3" id="KW-1185">Reference proteome</keyword>
<dbReference type="Gene3D" id="1.10.10.10">
    <property type="entry name" value="Winged helix-like DNA-binding domain superfamily/Winged helix DNA-binding domain"/>
    <property type="match status" value="1"/>
</dbReference>
<dbReference type="PROSITE" id="PS51507">
    <property type="entry name" value="IRF_2"/>
    <property type="match status" value="1"/>
</dbReference>
<dbReference type="AlphaFoldDB" id="A0AAV6V1A1"/>
<dbReference type="Pfam" id="PF00605">
    <property type="entry name" value="IRF"/>
    <property type="match status" value="1"/>
</dbReference>
<evidence type="ECO:0000313" key="2">
    <source>
        <dbReference type="EMBL" id="KAG8190386.1"/>
    </source>
</evidence>
<name>A0AAV6V1A1_9ARAC</name>
<sequence length="258" mass="30169">MHGPSFSLHFTMPTRGQKFIEEFLKPNLNSRRFGTRLMWLNKELTKFQVQWNHKSASGWTKEDAEVFMAWDKIKGRYVPEDKDRFTKSKQRFRAIMYKLIKAGHISEIYCSEKFTKMYCFGSKENISSETNVVSTENKYTKFKSTPDLMYSNSNSDTYFNKSQIYENTNCEYSSNEDHKYANSKPSDLHVIIYQEKVNLSEKQVASSVMDYNYTGDTNDCFENHLNSYVKLEDIGNTTYEPSLEESLFSTGDFLQGLC</sequence>
<dbReference type="SUPFAM" id="SSF46785">
    <property type="entry name" value="Winged helix' DNA-binding domain"/>
    <property type="match status" value="1"/>
</dbReference>
<dbReference type="InterPro" id="IPR036388">
    <property type="entry name" value="WH-like_DNA-bd_sf"/>
</dbReference>
<dbReference type="InterPro" id="IPR001346">
    <property type="entry name" value="Interferon_reg_fact_DNA-bd_dom"/>
</dbReference>
<dbReference type="EMBL" id="JAFNEN010000185">
    <property type="protein sequence ID" value="KAG8190386.1"/>
    <property type="molecule type" value="Genomic_DNA"/>
</dbReference>
<evidence type="ECO:0000313" key="3">
    <source>
        <dbReference type="Proteomes" id="UP000827092"/>
    </source>
</evidence>
<comment type="caution">
    <text evidence="2">The sequence shown here is derived from an EMBL/GenBank/DDBJ whole genome shotgun (WGS) entry which is preliminary data.</text>
</comment>
<protein>
    <recommendedName>
        <fullName evidence="1">IRF tryptophan pentad repeat domain-containing protein</fullName>
    </recommendedName>
</protein>
<dbReference type="GO" id="GO:0005634">
    <property type="term" value="C:nucleus"/>
    <property type="evidence" value="ECO:0007669"/>
    <property type="project" value="TreeGrafter"/>
</dbReference>
<dbReference type="PANTHER" id="PTHR11949:SF17">
    <property type="entry name" value="IRF TRYPTOPHAN PENTAD REPEAT DOMAIN-CONTAINING PROTEIN"/>
    <property type="match status" value="1"/>
</dbReference>
<dbReference type="GO" id="GO:0000978">
    <property type="term" value="F:RNA polymerase II cis-regulatory region sequence-specific DNA binding"/>
    <property type="evidence" value="ECO:0007669"/>
    <property type="project" value="TreeGrafter"/>
</dbReference>
<proteinExistence type="predicted"/>
<organism evidence="2 3">
    <name type="scientific">Oedothorax gibbosus</name>
    <dbReference type="NCBI Taxonomy" id="931172"/>
    <lineage>
        <taxon>Eukaryota</taxon>
        <taxon>Metazoa</taxon>
        <taxon>Ecdysozoa</taxon>
        <taxon>Arthropoda</taxon>
        <taxon>Chelicerata</taxon>
        <taxon>Arachnida</taxon>
        <taxon>Araneae</taxon>
        <taxon>Araneomorphae</taxon>
        <taxon>Entelegynae</taxon>
        <taxon>Araneoidea</taxon>
        <taxon>Linyphiidae</taxon>
        <taxon>Erigoninae</taxon>
        <taxon>Oedothorax</taxon>
    </lineage>
</organism>
<accession>A0AAV6V1A1</accession>
<evidence type="ECO:0000259" key="1">
    <source>
        <dbReference type="PROSITE" id="PS51507"/>
    </source>
</evidence>
<dbReference type="Proteomes" id="UP000827092">
    <property type="component" value="Unassembled WGS sequence"/>
</dbReference>